<gene>
    <name evidence="2" type="ORF">DLM77_16670</name>
</gene>
<reference evidence="2 3" key="2">
    <citation type="journal article" date="2020" name="Int. J. Syst. Evol. Microbiol.">
        <title>Leptospira yasudae sp. nov. and Leptospira stimsonii sp. nov., two new species of the pathogenic group isolated from environmental sources.</title>
        <authorList>
            <person name="Casanovas-Massana A."/>
            <person name="Hamond C."/>
            <person name="Santos L.A."/>
            <person name="de Oliveira D."/>
            <person name="Hacker K.P."/>
            <person name="Balassiano I."/>
            <person name="Costa F."/>
            <person name="Medeiros M.A."/>
            <person name="Reis M.G."/>
            <person name="Ko A.I."/>
            <person name="Wunder E.A."/>
        </authorList>
    </citation>
    <scope>NUCLEOTIDE SEQUENCE [LARGE SCALE GENOMIC DNA]</scope>
    <source>
        <strain evidence="2 3">B21</strain>
    </source>
</reference>
<reference evidence="3" key="1">
    <citation type="submission" date="2018-05" db="EMBL/GenBank/DDBJ databases">
        <title>Leptospira yasudae sp. nov. and Leptospira stimsonii sp. nov., two pathogenic species of the genus Leptospira isolated from environmental sources.</title>
        <authorList>
            <person name="Casanovas-Massana A."/>
            <person name="Hamond C."/>
            <person name="Santos L.A."/>
            <person name="Hacker K.P."/>
            <person name="Balassiano I."/>
            <person name="Medeiros M.A."/>
            <person name="Reis M.G."/>
            <person name="Ko A.I."/>
            <person name="Wunder E.A."/>
        </authorList>
    </citation>
    <scope>NUCLEOTIDE SEQUENCE [LARGE SCALE GENOMIC DNA]</scope>
    <source>
        <strain evidence="3">B21</strain>
    </source>
</reference>
<protein>
    <submittedName>
        <fullName evidence="2">Uncharacterized protein</fullName>
    </submittedName>
</protein>
<feature type="transmembrane region" description="Helical" evidence="1">
    <location>
        <begin position="12"/>
        <end position="35"/>
    </location>
</feature>
<sequence length="158" mass="17986">MNEDKNQRAKNGWIYGFATPLIALLLIDTAEVLAFQSFPNLRLGGFTERSILFGYRKTLGIDWQFPYANMLLTAVVWGVGSLIVFFFMTHILGPIRKLPIFFAISLLIVLLYLLYCLGMDIQFAFRIFCLFAAMVSAMAGASGAFLYKYIRSRIKTKR</sequence>
<feature type="transmembrane region" description="Helical" evidence="1">
    <location>
        <begin position="123"/>
        <end position="150"/>
    </location>
</feature>
<evidence type="ECO:0000313" key="2">
    <source>
        <dbReference type="EMBL" id="RHX78708.1"/>
    </source>
</evidence>
<evidence type="ECO:0000313" key="3">
    <source>
        <dbReference type="Proteomes" id="UP000285569"/>
    </source>
</evidence>
<keyword evidence="3" id="KW-1185">Reference proteome</keyword>
<comment type="caution">
    <text evidence="2">The sequence shown here is derived from an EMBL/GenBank/DDBJ whole genome shotgun (WGS) entry which is preliminary data.</text>
</comment>
<dbReference type="EMBL" id="QHCR01000007">
    <property type="protein sequence ID" value="RHX78708.1"/>
    <property type="molecule type" value="Genomic_DNA"/>
</dbReference>
<evidence type="ECO:0000256" key="1">
    <source>
        <dbReference type="SAM" id="Phobius"/>
    </source>
</evidence>
<proteinExistence type="predicted"/>
<feature type="transmembrane region" description="Helical" evidence="1">
    <location>
        <begin position="67"/>
        <end position="88"/>
    </location>
</feature>
<organism evidence="2 3">
    <name type="scientific">Leptospira yasudae</name>
    <dbReference type="NCBI Taxonomy" id="2202201"/>
    <lineage>
        <taxon>Bacteria</taxon>
        <taxon>Pseudomonadati</taxon>
        <taxon>Spirochaetota</taxon>
        <taxon>Spirochaetia</taxon>
        <taxon>Leptospirales</taxon>
        <taxon>Leptospiraceae</taxon>
        <taxon>Leptospira</taxon>
    </lineage>
</organism>
<accession>A0ABX9M1Z3</accession>
<keyword evidence="1" id="KW-1133">Transmembrane helix</keyword>
<dbReference type="Proteomes" id="UP000285569">
    <property type="component" value="Unassembled WGS sequence"/>
</dbReference>
<keyword evidence="1" id="KW-0472">Membrane</keyword>
<feature type="transmembrane region" description="Helical" evidence="1">
    <location>
        <begin position="100"/>
        <end position="117"/>
    </location>
</feature>
<keyword evidence="1" id="KW-0812">Transmembrane</keyword>
<name>A0ABX9M1Z3_9LEPT</name>
<dbReference type="RefSeq" id="WP_118957151.1">
    <property type="nucleotide sequence ID" value="NZ_QHCR01000007.1"/>
</dbReference>